<keyword evidence="2" id="KW-1185">Reference proteome</keyword>
<proteinExistence type="predicted"/>
<accession>A0ABP9JKJ8</accession>
<name>A0ABP9JKJ8_9MICO</name>
<evidence type="ECO:0000313" key="1">
    <source>
        <dbReference type="EMBL" id="GAA5033324.1"/>
    </source>
</evidence>
<organism evidence="1 2">
    <name type="scientific">Terrabacter aeriphilus</name>
    <dbReference type="NCBI Taxonomy" id="515662"/>
    <lineage>
        <taxon>Bacteria</taxon>
        <taxon>Bacillati</taxon>
        <taxon>Actinomycetota</taxon>
        <taxon>Actinomycetes</taxon>
        <taxon>Micrococcales</taxon>
        <taxon>Intrasporangiaceae</taxon>
        <taxon>Terrabacter</taxon>
    </lineage>
</organism>
<dbReference type="Proteomes" id="UP001500427">
    <property type="component" value="Unassembled WGS sequence"/>
</dbReference>
<comment type="caution">
    <text evidence="1">The sequence shown here is derived from an EMBL/GenBank/DDBJ whole genome shotgun (WGS) entry which is preliminary data.</text>
</comment>
<sequence length="49" mass="5288">MACARDLGITGGSPMSKNELMWCAWSTLTYDQVCLDMGAEMNGPESLTT</sequence>
<gene>
    <name evidence="1" type="ORF">GCM10023258_33130</name>
</gene>
<protein>
    <submittedName>
        <fullName evidence="1">Uncharacterized protein</fullName>
    </submittedName>
</protein>
<evidence type="ECO:0000313" key="2">
    <source>
        <dbReference type="Proteomes" id="UP001500427"/>
    </source>
</evidence>
<dbReference type="EMBL" id="BAABIW010000021">
    <property type="protein sequence ID" value="GAA5033324.1"/>
    <property type="molecule type" value="Genomic_DNA"/>
</dbReference>
<reference evidence="2" key="1">
    <citation type="journal article" date="2019" name="Int. J. Syst. Evol. Microbiol.">
        <title>The Global Catalogue of Microorganisms (GCM) 10K type strain sequencing project: providing services to taxonomists for standard genome sequencing and annotation.</title>
        <authorList>
            <consortium name="The Broad Institute Genomics Platform"/>
            <consortium name="The Broad Institute Genome Sequencing Center for Infectious Disease"/>
            <person name="Wu L."/>
            <person name="Ma J."/>
        </authorList>
    </citation>
    <scope>NUCLEOTIDE SEQUENCE [LARGE SCALE GENOMIC DNA]</scope>
    <source>
        <strain evidence="2">JCM 17687</strain>
    </source>
</reference>